<proteinExistence type="predicted"/>
<evidence type="ECO:0000256" key="2">
    <source>
        <dbReference type="SAM" id="Phobius"/>
    </source>
</evidence>
<dbReference type="Gramene" id="KQJ99436">
    <property type="protein sequence ID" value="KQJ99436"/>
    <property type="gene ID" value="BRADI_3g43235v3"/>
</dbReference>
<evidence type="ECO:0000313" key="5">
    <source>
        <dbReference type="Proteomes" id="UP000008810"/>
    </source>
</evidence>
<keyword evidence="1" id="KW-0175">Coiled coil</keyword>
<dbReference type="HOGENOM" id="CLU_144389_0_0_1"/>
<keyword evidence="5" id="KW-1185">Reference proteome</keyword>
<reference evidence="3 4" key="1">
    <citation type="journal article" date="2010" name="Nature">
        <title>Genome sequencing and analysis of the model grass Brachypodium distachyon.</title>
        <authorList>
            <consortium name="International Brachypodium Initiative"/>
        </authorList>
    </citation>
    <scope>NUCLEOTIDE SEQUENCE [LARGE SCALE GENOMIC DNA]</scope>
    <source>
        <strain evidence="3 4">Bd21</strain>
    </source>
</reference>
<feature type="coiled-coil region" evidence="1">
    <location>
        <begin position="65"/>
        <end position="130"/>
    </location>
</feature>
<feature type="transmembrane region" description="Helical" evidence="2">
    <location>
        <begin position="137"/>
        <end position="158"/>
    </location>
</feature>
<keyword evidence="2" id="KW-0812">Transmembrane</keyword>
<name>I1I9L8_BRADI</name>
<dbReference type="EnsemblPlants" id="KQJ99436">
    <property type="protein sequence ID" value="KQJ99436"/>
    <property type="gene ID" value="BRADI_3g43235v3"/>
</dbReference>
<reference evidence="3" key="2">
    <citation type="submission" date="2017-06" db="EMBL/GenBank/DDBJ databases">
        <title>WGS assembly of Brachypodium distachyon.</title>
        <authorList>
            <consortium name="The International Brachypodium Initiative"/>
            <person name="Lucas S."/>
            <person name="Harmon-Smith M."/>
            <person name="Lail K."/>
            <person name="Tice H."/>
            <person name="Grimwood J."/>
            <person name="Bruce D."/>
            <person name="Barry K."/>
            <person name="Shu S."/>
            <person name="Lindquist E."/>
            <person name="Wang M."/>
            <person name="Pitluck S."/>
            <person name="Vogel J.P."/>
            <person name="Garvin D.F."/>
            <person name="Mockler T.C."/>
            <person name="Schmutz J."/>
            <person name="Rokhsar D."/>
            <person name="Bevan M.W."/>
        </authorList>
    </citation>
    <scope>NUCLEOTIDE SEQUENCE</scope>
    <source>
        <strain evidence="3">Bd21</strain>
    </source>
</reference>
<gene>
    <name evidence="4" type="primary">LOC112271792</name>
    <name evidence="3" type="ORF">BRADI_3g43235v3</name>
</gene>
<dbReference type="EMBL" id="CM000882">
    <property type="protein sequence ID" value="KQJ99436.1"/>
    <property type="molecule type" value="Genomic_DNA"/>
</dbReference>
<evidence type="ECO:0000313" key="4">
    <source>
        <dbReference type="EnsemblPlants" id="KQJ99436"/>
    </source>
</evidence>
<organism evidence="4">
    <name type="scientific">Brachypodium distachyon</name>
    <name type="common">Purple false brome</name>
    <name type="synonym">Trachynia distachya</name>
    <dbReference type="NCBI Taxonomy" id="15368"/>
    <lineage>
        <taxon>Eukaryota</taxon>
        <taxon>Viridiplantae</taxon>
        <taxon>Streptophyta</taxon>
        <taxon>Embryophyta</taxon>
        <taxon>Tracheophyta</taxon>
        <taxon>Spermatophyta</taxon>
        <taxon>Magnoliopsida</taxon>
        <taxon>Liliopsida</taxon>
        <taxon>Poales</taxon>
        <taxon>Poaceae</taxon>
        <taxon>BOP clade</taxon>
        <taxon>Pooideae</taxon>
        <taxon>Stipodae</taxon>
        <taxon>Brachypodieae</taxon>
        <taxon>Brachypodium</taxon>
    </lineage>
</organism>
<reference evidence="4" key="3">
    <citation type="submission" date="2018-08" db="UniProtKB">
        <authorList>
            <consortium name="EnsemblPlants"/>
        </authorList>
    </citation>
    <scope>IDENTIFICATION</scope>
    <source>
        <strain evidence="4">cv. Bd21</strain>
    </source>
</reference>
<dbReference type="KEGG" id="bdi:112271792"/>
<dbReference type="Proteomes" id="UP000008810">
    <property type="component" value="Chromosome 3"/>
</dbReference>
<keyword evidence="2" id="KW-0472">Membrane</keyword>
<evidence type="ECO:0000313" key="3">
    <source>
        <dbReference type="EMBL" id="KQJ99436.1"/>
    </source>
</evidence>
<protein>
    <submittedName>
        <fullName evidence="3 4">Uncharacterized protein</fullName>
    </submittedName>
</protein>
<dbReference type="GeneID" id="112271792"/>
<evidence type="ECO:0000256" key="1">
    <source>
        <dbReference type="SAM" id="Coils"/>
    </source>
</evidence>
<keyword evidence="2" id="KW-1133">Transmembrane helix</keyword>
<sequence length="159" mass="18244">MGRSGFTDDGGASMMEWLIDSVESSIDSVEKRNQGYFDPDYLLEHEHDDDEQNLGESSDVMNKILASYEAQVKEEKMKNQKLLDDMLKLEIELAFQDQVIEELESKIAENQKQNEELKRELEERKILNVEVGQVRDFAMASWSVGITLAFVLACFVAWS</sequence>
<dbReference type="AlphaFoldDB" id="I1I9L8"/>
<accession>I1I9L8</accession>
<dbReference type="RefSeq" id="XP_024317689.1">
    <property type="nucleotide sequence ID" value="XM_024461921.1"/>
</dbReference>